<dbReference type="Proteomes" id="UP000235388">
    <property type="component" value="Unassembled WGS sequence"/>
</dbReference>
<feature type="compositionally biased region" description="Basic and acidic residues" evidence="1">
    <location>
        <begin position="13"/>
        <end position="23"/>
    </location>
</feature>
<dbReference type="EMBL" id="PGCJ01000034">
    <property type="protein sequence ID" value="PLW55264.1"/>
    <property type="molecule type" value="Genomic_DNA"/>
</dbReference>
<protein>
    <submittedName>
        <fullName evidence="2">Uncharacterized protein</fullName>
    </submittedName>
</protein>
<feature type="region of interest" description="Disordered" evidence="1">
    <location>
        <begin position="1"/>
        <end position="31"/>
    </location>
</feature>
<dbReference type="AlphaFoldDB" id="A0A2N5VZ28"/>
<evidence type="ECO:0000313" key="2">
    <source>
        <dbReference type="EMBL" id="PLW55264.1"/>
    </source>
</evidence>
<reference evidence="2 3" key="1">
    <citation type="submission" date="2017-11" db="EMBL/GenBank/DDBJ databases">
        <title>De novo assembly and phasing of dikaryotic genomes from two isolates of Puccinia coronata f. sp. avenae, the causal agent of oat crown rust.</title>
        <authorList>
            <person name="Miller M.E."/>
            <person name="Zhang Y."/>
            <person name="Omidvar V."/>
            <person name="Sperschneider J."/>
            <person name="Schwessinger B."/>
            <person name="Raley C."/>
            <person name="Palmer J.M."/>
            <person name="Garnica D."/>
            <person name="Upadhyaya N."/>
            <person name="Rathjen J."/>
            <person name="Taylor J.M."/>
            <person name="Park R.F."/>
            <person name="Dodds P.N."/>
            <person name="Hirsch C.D."/>
            <person name="Kianian S.F."/>
            <person name="Figueroa M."/>
        </authorList>
    </citation>
    <scope>NUCLEOTIDE SEQUENCE [LARGE SCALE GENOMIC DNA]</scope>
    <source>
        <strain evidence="2">12NC29</strain>
    </source>
</reference>
<comment type="caution">
    <text evidence="2">The sequence shown here is derived from an EMBL/GenBank/DDBJ whole genome shotgun (WGS) entry which is preliminary data.</text>
</comment>
<evidence type="ECO:0000313" key="3">
    <source>
        <dbReference type="Proteomes" id="UP000235388"/>
    </source>
</evidence>
<gene>
    <name evidence="2" type="ORF">PCANC_10548</name>
</gene>
<keyword evidence="3" id="KW-1185">Reference proteome</keyword>
<organism evidence="2 3">
    <name type="scientific">Puccinia coronata f. sp. avenae</name>
    <dbReference type="NCBI Taxonomy" id="200324"/>
    <lineage>
        <taxon>Eukaryota</taxon>
        <taxon>Fungi</taxon>
        <taxon>Dikarya</taxon>
        <taxon>Basidiomycota</taxon>
        <taxon>Pucciniomycotina</taxon>
        <taxon>Pucciniomycetes</taxon>
        <taxon>Pucciniales</taxon>
        <taxon>Pucciniaceae</taxon>
        <taxon>Puccinia</taxon>
    </lineage>
</organism>
<proteinExistence type="predicted"/>
<name>A0A2N5VZ28_9BASI</name>
<evidence type="ECO:0000256" key="1">
    <source>
        <dbReference type="SAM" id="MobiDB-lite"/>
    </source>
</evidence>
<accession>A0A2N5VZ28</accession>
<sequence>MSHAHFVANEEEVASRRRTDKDNPSAGALEPAHQLASNSLHRTLKHHLTHTYAGSDLGLR</sequence>